<feature type="transmembrane region" description="Helical" evidence="13">
    <location>
        <begin position="12"/>
        <end position="31"/>
    </location>
</feature>
<evidence type="ECO:0000313" key="16">
    <source>
        <dbReference type="Proteomes" id="UP000265964"/>
    </source>
</evidence>
<keyword evidence="16" id="KW-1185">Reference proteome</keyword>
<keyword evidence="11 13" id="KW-0472">Membrane</keyword>
<dbReference type="PANTHER" id="PTHR30529:SF3">
    <property type="entry name" value="CYTOCHROME B561 HOMOLOG 1"/>
    <property type="match status" value="1"/>
</dbReference>
<evidence type="ECO:0000256" key="4">
    <source>
        <dbReference type="ARBA" id="ARBA00022475"/>
    </source>
</evidence>
<keyword evidence="7" id="KW-0479">Metal-binding</keyword>
<dbReference type="OrthoDB" id="9793784at2"/>
<dbReference type="SUPFAM" id="SSF81342">
    <property type="entry name" value="Transmembrane di-heme cytochromes"/>
    <property type="match status" value="1"/>
</dbReference>
<dbReference type="AlphaFoldDB" id="A0A3A1YG69"/>
<organism evidence="15 16">
    <name type="scientific">Psittacicella gerlachiana</name>
    <dbReference type="NCBI Taxonomy" id="2028574"/>
    <lineage>
        <taxon>Bacteria</taxon>
        <taxon>Pseudomonadati</taxon>
        <taxon>Pseudomonadota</taxon>
        <taxon>Gammaproteobacteria</taxon>
        <taxon>Pasteurellales</taxon>
        <taxon>Psittacicellaceae</taxon>
        <taxon>Psittacicella</taxon>
    </lineage>
</organism>
<keyword evidence="4" id="KW-1003">Cell membrane</keyword>
<dbReference type="GO" id="GO:0022904">
    <property type="term" value="P:respiratory electron transport chain"/>
    <property type="evidence" value="ECO:0007669"/>
    <property type="project" value="InterPro"/>
</dbReference>
<dbReference type="Pfam" id="PF01292">
    <property type="entry name" value="Ni_hydr_CYTB"/>
    <property type="match status" value="1"/>
</dbReference>
<keyword evidence="10" id="KW-0408">Iron</keyword>
<dbReference type="GO" id="GO:0046872">
    <property type="term" value="F:metal ion binding"/>
    <property type="evidence" value="ECO:0007669"/>
    <property type="project" value="UniProtKB-KW"/>
</dbReference>
<sequence length="166" mass="18755">MANNKYPAVSRHLHWLIAWAVILSYVTIFVGAYPWHFLFGTVTLVLSVVRLVTMHVYMKRVPAIVPPVSKFQLLLAKLVKIALALIFILIPLFAILFRLYYGRNFALFGWEIIPAGVVTPNFDLGAFFHQGHIVLGYVGLALIGLHSVAALAHHYVFKDNTLKRML</sequence>
<evidence type="ECO:0000256" key="12">
    <source>
        <dbReference type="ARBA" id="ARBA00037975"/>
    </source>
</evidence>
<dbReference type="InterPro" id="IPR052168">
    <property type="entry name" value="Cytochrome_b561_oxidase"/>
</dbReference>
<evidence type="ECO:0000256" key="10">
    <source>
        <dbReference type="ARBA" id="ARBA00023004"/>
    </source>
</evidence>
<keyword evidence="5" id="KW-0349">Heme</keyword>
<evidence type="ECO:0000259" key="14">
    <source>
        <dbReference type="Pfam" id="PF01292"/>
    </source>
</evidence>
<keyword evidence="3" id="KW-0813">Transport</keyword>
<evidence type="ECO:0000256" key="3">
    <source>
        <dbReference type="ARBA" id="ARBA00022448"/>
    </source>
</evidence>
<evidence type="ECO:0000256" key="2">
    <source>
        <dbReference type="ARBA" id="ARBA00004651"/>
    </source>
</evidence>
<comment type="similarity">
    <text evidence="12">Belongs to the cytochrome b561 family.</text>
</comment>
<feature type="transmembrane region" description="Helical" evidence="13">
    <location>
        <begin position="37"/>
        <end position="57"/>
    </location>
</feature>
<dbReference type="Proteomes" id="UP000265964">
    <property type="component" value="Unassembled WGS sequence"/>
</dbReference>
<evidence type="ECO:0000256" key="9">
    <source>
        <dbReference type="ARBA" id="ARBA00022989"/>
    </source>
</evidence>
<accession>A0A3A1YG69</accession>
<evidence type="ECO:0000313" key="15">
    <source>
        <dbReference type="EMBL" id="RIY36446.1"/>
    </source>
</evidence>
<proteinExistence type="inferred from homology"/>
<dbReference type="RefSeq" id="WP_119534442.1">
    <property type="nucleotide sequence ID" value="NZ_NRJF01000062.1"/>
</dbReference>
<keyword evidence="6 13" id="KW-0812">Transmembrane</keyword>
<reference evidence="15 16" key="1">
    <citation type="submission" date="2017-08" db="EMBL/GenBank/DDBJ databases">
        <title>Reclassification of Bisgaard taxon 37 and 44.</title>
        <authorList>
            <person name="Christensen H."/>
        </authorList>
    </citation>
    <scope>NUCLEOTIDE SEQUENCE [LARGE SCALE GENOMIC DNA]</scope>
    <source>
        <strain evidence="15 16">EEAB3T1</strain>
    </source>
</reference>
<comment type="subcellular location">
    <subcellularLocation>
        <location evidence="2">Cell membrane</location>
        <topology evidence="2">Multi-pass membrane protein</topology>
    </subcellularLocation>
</comment>
<dbReference type="EMBL" id="NRJF01000062">
    <property type="protein sequence ID" value="RIY36446.1"/>
    <property type="molecule type" value="Genomic_DNA"/>
</dbReference>
<comment type="cofactor">
    <cofactor evidence="1">
        <name>heme b</name>
        <dbReference type="ChEBI" id="CHEBI:60344"/>
    </cofactor>
</comment>
<feature type="transmembrane region" description="Helical" evidence="13">
    <location>
        <begin position="78"/>
        <end position="101"/>
    </location>
</feature>
<keyword evidence="9 13" id="KW-1133">Transmembrane helix</keyword>
<feature type="transmembrane region" description="Helical" evidence="13">
    <location>
        <begin position="134"/>
        <end position="157"/>
    </location>
</feature>
<feature type="domain" description="Cytochrome b561 bacterial/Ni-hydrogenase" evidence="14">
    <location>
        <begin position="6"/>
        <end position="166"/>
    </location>
</feature>
<dbReference type="GO" id="GO:0009055">
    <property type="term" value="F:electron transfer activity"/>
    <property type="evidence" value="ECO:0007669"/>
    <property type="project" value="InterPro"/>
</dbReference>
<dbReference type="GO" id="GO:0020037">
    <property type="term" value="F:heme binding"/>
    <property type="evidence" value="ECO:0007669"/>
    <property type="project" value="TreeGrafter"/>
</dbReference>
<dbReference type="InterPro" id="IPR011577">
    <property type="entry name" value="Cyt_b561_bac/Ni-Hgenase"/>
</dbReference>
<dbReference type="GO" id="GO:0005886">
    <property type="term" value="C:plasma membrane"/>
    <property type="evidence" value="ECO:0007669"/>
    <property type="project" value="UniProtKB-SubCell"/>
</dbReference>
<evidence type="ECO:0000256" key="5">
    <source>
        <dbReference type="ARBA" id="ARBA00022617"/>
    </source>
</evidence>
<evidence type="ECO:0000256" key="8">
    <source>
        <dbReference type="ARBA" id="ARBA00022982"/>
    </source>
</evidence>
<dbReference type="PANTHER" id="PTHR30529">
    <property type="entry name" value="CYTOCHROME B561"/>
    <property type="match status" value="1"/>
</dbReference>
<dbReference type="InterPro" id="IPR016174">
    <property type="entry name" value="Di-haem_cyt_TM"/>
</dbReference>
<protein>
    <recommendedName>
        <fullName evidence="14">Cytochrome b561 bacterial/Ni-hydrogenase domain-containing protein</fullName>
    </recommendedName>
</protein>
<evidence type="ECO:0000256" key="1">
    <source>
        <dbReference type="ARBA" id="ARBA00001970"/>
    </source>
</evidence>
<gene>
    <name evidence="15" type="ORF">CKF59_02675</name>
</gene>
<name>A0A3A1YG69_9GAMM</name>
<comment type="caution">
    <text evidence="15">The sequence shown here is derived from an EMBL/GenBank/DDBJ whole genome shotgun (WGS) entry which is preliminary data.</text>
</comment>
<evidence type="ECO:0000256" key="6">
    <source>
        <dbReference type="ARBA" id="ARBA00022692"/>
    </source>
</evidence>
<evidence type="ECO:0000256" key="13">
    <source>
        <dbReference type="SAM" id="Phobius"/>
    </source>
</evidence>
<evidence type="ECO:0000256" key="7">
    <source>
        <dbReference type="ARBA" id="ARBA00022723"/>
    </source>
</evidence>
<evidence type="ECO:0000256" key="11">
    <source>
        <dbReference type="ARBA" id="ARBA00023136"/>
    </source>
</evidence>
<keyword evidence="8" id="KW-0249">Electron transport</keyword>